<keyword evidence="3" id="KW-0732">Signal</keyword>
<dbReference type="EMBL" id="BMKG01000004">
    <property type="protein sequence ID" value="GGB93215.1"/>
    <property type="molecule type" value="Genomic_DNA"/>
</dbReference>
<dbReference type="InterPro" id="IPR013783">
    <property type="entry name" value="Ig-like_fold"/>
</dbReference>
<proteinExistence type="predicted"/>
<reference evidence="6 7" key="3">
    <citation type="submission" date="2019-11" db="EMBL/GenBank/DDBJ databases">
        <title>Type strains purchased from KCTC, JCM and DSMZ.</title>
        <authorList>
            <person name="Lu H."/>
        </authorList>
    </citation>
    <scope>NUCLEOTIDE SEQUENCE [LARGE SCALE GENOMIC DNA]</scope>
    <source>
        <strain evidence="6 7">KCTC 52429</strain>
    </source>
</reference>
<evidence type="ECO:0000259" key="4">
    <source>
        <dbReference type="SMART" id="SM00642"/>
    </source>
</evidence>
<keyword evidence="2" id="KW-0326">Glycosidase</keyword>
<dbReference type="Pfam" id="PF00128">
    <property type="entry name" value="Alpha-amylase"/>
    <property type="match status" value="1"/>
</dbReference>
<feature type="domain" description="Glycosyl hydrolase family 13 catalytic" evidence="4">
    <location>
        <begin position="132"/>
        <end position="534"/>
    </location>
</feature>
<gene>
    <name evidence="5" type="ORF">GCM10011572_14000</name>
    <name evidence="6" type="ORF">GM672_14585</name>
</gene>
<dbReference type="SUPFAM" id="SSF51445">
    <property type="entry name" value="(Trans)glycosidases"/>
    <property type="match status" value="1"/>
</dbReference>
<evidence type="ECO:0000313" key="6">
    <source>
        <dbReference type="EMBL" id="MTV53955.1"/>
    </source>
</evidence>
<feature type="signal peptide" evidence="3">
    <location>
        <begin position="1"/>
        <end position="19"/>
    </location>
</feature>
<sequence>MHRTAVLALLMGTCALAPAAPHRIDHLEPAFWWAGMQHKGLQLMVHGPGIAALQPMLDYPGVRIAAVTRGANPNYLFVDLVLDDAVQPGAFDIAFAAPGGKAAALRHRYRLLAREPGSAARRGFGPRDTIYQVMPDRFANGDPANDSVAPLLEKADRAKGGGRHGGDLAGMTARLDYISAMGFTQVWPTPLVENDMPAYSYHGYAATDFYRIDRRYGSNDDFRAFVAAARARGIGVIQDVVLNHIGSRHWWMTDLPAPDWISYGGNPVLTQHHRTATMDPYAGAADIRNFTEGWFSPGMPDLNQANPQLANYLIQNSIWWIEYAGLSGLRVDTWGYSNPGFLTEWSRRLMAEYPNLNLVGEEWSTRVPVVARWQRGKQNFDGYVSHLPSLMDFPLNDALRRALASTAVNSHEGGFSLTDLYETLSLDYLYPDPANLVLFEGNHDLPRTFSVVGEDVALWRMAMAYVLTAPRIPQLYYGSEILMTSTVKGRDDASYRRDFPGGWAGDRVDAFTGAGLAAPQREAQAWLKKLLNWRKGATVIHRGRTRHFGPEQDTYVFFRHDGAKKVMVVLNKNAAPTALPTARFSEMLAGVTRGIDVIDGTEYRFTPAGQLTLPARSALILELE</sequence>
<comment type="caution">
    <text evidence="6">The sequence shown here is derived from an EMBL/GenBank/DDBJ whole genome shotgun (WGS) entry which is preliminary data.</text>
</comment>
<evidence type="ECO:0000313" key="5">
    <source>
        <dbReference type="EMBL" id="GGB93215.1"/>
    </source>
</evidence>
<dbReference type="Proteomes" id="UP000622638">
    <property type="component" value="Unassembled WGS sequence"/>
</dbReference>
<dbReference type="Pfam" id="PF09087">
    <property type="entry name" value="Cyc-maltodext_N"/>
    <property type="match status" value="1"/>
</dbReference>
<evidence type="ECO:0000256" key="1">
    <source>
        <dbReference type="ARBA" id="ARBA00022801"/>
    </source>
</evidence>
<dbReference type="RefSeq" id="WP_155471259.1">
    <property type="nucleotide sequence ID" value="NZ_BMKG01000004.1"/>
</dbReference>
<reference evidence="5" key="4">
    <citation type="submission" date="2024-05" db="EMBL/GenBank/DDBJ databases">
        <authorList>
            <person name="Sun Q."/>
            <person name="Zhou Y."/>
        </authorList>
    </citation>
    <scope>NUCLEOTIDE SEQUENCE</scope>
    <source>
        <strain evidence="5">CGMCC 1.15931</strain>
    </source>
</reference>
<dbReference type="Proteomes" id="UP000430634">
    <property type="component" value="Unassembled WGS sequence"/>
</dbReference>
<dbReference type="InterPro" id="IPR019492">
    <property type="entry name" value="Cyclo-malto-dextrinase_C"/>
</dbReference>
<dbReference type="AlphaFoldDB" id="A0A6I3SZA2"/>
<organism evidence="6 7">
    <name type="scientific">Pseudoduganella buxea</name>
    <dbReference type="NCBI Taxonomy" id="1949069"/>
    <lineage>
        <taxon>Bacteria</taxon>
        <taxon>Pseudomonadati</taxon>
        <taxon>Pseudomonadota</taxon>
        <taxon>Betaproteobacteria</taxon>
        <taxon>Burkholderiales</taxon>
        <taxon>Oxalobacteraceae</taxon>
        <taxon>Telluria group</taxon>
        <taxon>Pseudoduganella</taxon>
    </lineage>
</organism>
<dbReference type="Pfam" id="PF10438">
    <property type="entry name" value="Cyc-maltodext_C"/>
    <property type="match status" value="1"/>
</dbReference>
<dbReference type="SUPFAM" id="SSF51011">
    <property type="entry name" value="Glycosyl hydrolase domain"/>
    <property type="match status" value="1"/>
</dbReference>
<reference evidence="8" key="2">
    <citation type="journal article" date="2019" name="Int. J. Syst. Evol. Microbiol.">
        <title>The Global Catalogue of Microorganisms (GCM) 10K type strain sequencing project: providing services to taxonomists for standard genome sequencing and annotation.</title>
        <authorList>
            <consortium name="The Broad Institute Genomics Platform"/>
            <consortium name="The Broad Institute Genome Sequencing Center for Infectious Disease"/>
            <person name="Wu L."/>
            <person name="Ma J."/>
        </authorList>
    </citation>
    <scope>NUCLEOTIDE SEQUENCE [LARGE SCALE GENOMIC DNA]</scope>
    <source>
        <strain evidence="8">CGMCC 1.15931</strain>
    </source>
</reference>
<evidence type="ECO:0000256" key="3">
    <source>
        <dbReference type="SAM" id="SignalP"/>
    </source>
</evidence>
<dbReference type="EMBL" id="WNKZ01000039">
    <property type="protein sequence ID" value="MTV53955.1"/>
    <property type="molecule type" value="Genomic_DNA"/>
</dbReference>
<dbReference type="SUPFAM" id="SSF81296">
    <property type="entry name" value="E set domains"/>
    <property type="match status" value="1"/>
</dbReference>
<dbReference type="Gene3D" id="2.60.40.10">
    <property type="entry name" value="Immunoglobulins"/>
    <property type="match status" value="1"/>
</dbReference>
<dbReference type="OrthoDB" id="9761577at2"/>
<dbReference type="GO" id="GO:0016798">
    <property type="term" value="F:hydrolase activity, acting on glycosyl bonds"/>
    <property type="evidence" value="ECO:0007669"/>
    <property type="project" value="UniProtKB-KW"/>
</dbReference>
<dbReference type="InterPro" id="IPR015171">
    <property type="entry name" value="Cyc-maltodext_N"/>
</dbReference>
<dbReference type="Gene3D" id="2.60.40.1180">
    <property type="entry name" value="Golgi alpha-mannosidase II"/>
    <property type="match status" value="1"/>
</dbReference>
<reference evidence="5" key="1">
    <citation type="journal article" date="2014" name="Int. J. Syst. Evol. Microbiol.">
        <title>Complete genome of a new Firmicutes species belonging to the dominant human colonic microbiota ('Ruminococcus bicirculans') reveals two chromosomes and a selective capacity to utilize plant glucans.</title>
        <authorList>
            <consortium name="NISC Comparative Sequencing Program"/>
            <person name="Wegmann U."/>
            <person name="Louis P."/>
            <person name="Goesmann A."/>
            <person name="Henrissat B."/>
            <person name="Duncan S.H."/>
            <person name="Flint H.J."/>
        </authorList>
    </citation>
    <scope>NUCLEOTIDE SEQUENCE</scope>
    <source>
        <strain evidence="5">CGMCC 1.15931</strain>
    </source>
</reference>
<dbReference type="SMART" id="SM00642">
    <property type="entry name" value="Aamy"/>
    <property type="match status" value="1"/>
</dbReference>
<evidence type="ECO:0000313" key="7">
    <source>
        <dbReference type="Proteomes" id="UP000430634"/>
    </source>
</evidence>
<evidence type="ECO:0000256" key="2">
    <source>
        <dbReference type="ARBA" id="ARBA00023295"/>
    </source>
</evidence>
<dbReference type="InterPro" id="IPR014756">
    <property type="entry name" value="Ig_E-set"/>
</dbReference>
<name>A0A6I3SZA2_9BURK</name>
<accession>A0A6I3SZA2</accession>
<protein>
    <submittedName>
        <fullName evidence="6">Alpha-amylase</fullName>
    </submittedName>
    <submittedName>
        <fullName evidence="5">Glycosyl hydrolase</fullName>
    </submittedName>
</protein>
<evidence type="ECO:0000313" key="8">
    <source>
        <dbReference type="Proteomes" id="UP000622638"/>
    </source>
</evidence>
<dbReference type="Gene3D" id="3.20.20.80">
    <property type="entry name" value="Glycosidases"/>
    <property type="match status" value="1"/>
</dbReference>
<dbReference type="CDD" id="cd11340">
    <property type="entry name" value="AmyAc_bac_CMD_like_3"/>
    <property type="match status" value="1"/>
</dbReference>
<dbReference type="GO" id="GO:0005975">
    <property type="term" value="P:carbohydrate metabolic process"/>
    <property type="evidence" value="ECO:0007669"/>
    <property type="project" value="InterPro"/>
</dbReference>
<feature type="chain" id="PRO_5026317964" evidence="3">
    <location>
        <begin position="20"/>
        <end position="624"/>
    </location>
</feature>
<dbReference type="PANTHER" id="PTHR10357:SF210">
    <property type="entry name" value="MALTODEXTRIN GLUCOSIDASE"/>
    <property type="match status" value="1"/>
</dbReference>
<dbReference type="InterPro" id="IPR017853">
    <property type="entry name" value="GH"/>
</dbReference>
<keyword evidence="8" id="KW-1185">Reference proteome</keyword>
<dbReference type="InterPro" id="IPR013780">
    <property type="entry name" value="Glyco_hydro_b"/>
</dbReference>
<dbReference type="InterPro" id="IPR006047">
    <property type="entry name" value="GH13_cat_dom"/>
</dbReference>
<dbReference type="PANTHER" id="PTHR10357">
    <property type="entry name" value="ALPHA-AMYLASE FAMILY MEMBER"/>
    <property type="match status" value="1"/>
</dbReference>
<keyword evidence="1 5" id="KW-0378">Hydrolase</keyword>